<comment type="caution">
    <text evidence="4">Lacks conserved residue(s) required for the propagation of feature annotation.</text>
</comment>
<comment type="pathway">
    <text evidence="4">Metabolic intermediate biosynthesis; chorismate biosynthesis; chorismate from D-erythrose 4-phosphate and phosphoenolpyruvate: step 3/7.</text>
</comment>
<dbReference type="AlphaFoldDB" id="U5N8H4"/>
<comment type="similarity">
    <text evidence="4">Belongs to the type-I 3-dehydroquinase family.</text>
</comment>
<dbReference type="KEGG" id="cbx:Cenrod_1535"/>
<proteinExistence type="inferred from homology"/>
<gene>
    <name evidence="4 5" type="primary">aroD</name>
    <name evidence="5" type="ORF">Cenrod_1535</name>
</gene>
<dbReference type="SUPFAM" id="SSF51569">
    <property type="entry name" value="Aldolase"/>
    <property type="match status" value="1"/>
</dbReference>
<feature type="binding site" evidence="4">
    <location>
        <position position="224"/>
    </location>
    <ligand>
        <name>3-dehydroquinate</name>
        <dbReference type="ChEBI" id="CHEBI:32364"/>
    </ligand>
</feature>
<dbReference type="InterPro" id="IPR001381">
    <property type="entry name" value="DHquinase_I"/>
</dbReference>
<feature type="active site" description="Proton donor/acceptor" evidence="4">
    <location>
        <position position="136"/>
    </location>
</feature>
<dbReference type="InterPro" id="IPR050146">
    <property type="entry name" value="Type-I_3-dehydroquinase"/>
</dbReference>
<dbReference type="GO" id="GO:0046279">
    <property type="term" value="P:3,4-dihydroxybenzoate biosynthetic process"/>
    <property type="evidence" value="ECO:0007669"/>
    <property type="project" value="TreeGrafter"/>
</dbReference>
<dbReference type="InterPro" id="IPR013785">
    <property type="entry name" value="Aldolase_TIM"/>
</dbReference>
<evidence type="ECO:0000256" key="4">
    <source>
        <dbReference type="HAMAP-Rule" id="MF_00214"/>
    </source>
</evidence>
<feature type="binding site" evidence="4">
    <location>
        <position position="74"/>
    </location>
    <ligand>
        <name>3-dehydroquinate</name>
        <dbReference type="ChEBI" id="CHEBI:32364"/>
    </ligand>
</feature>
<dbReference type="PANTHER" id="PTHR43699">
    <property type="entry name" value="3-DEHYDROQUINATE DEHYDRATASE"/>
    <property type="match status" value="1"/>
</dbReference>
<feature type="active site" description="Schiff-base intermediate with substrate" evidence="4">
    <location>
        <position position="163"/>
    </location>
</feature>
<feature type="binding site" evidence="4">
    <location>
        <position position="228"/>
    </location>
    <ligand>
        <name>3-dehydroquinate</name>
        <dbReference type="ChEBI" id="CHEBI:32364"/>
    </ligand>
</feature>
<evidence type="ECO:0000313" key="5">
    <source>
        <dbReference type="EMBL" id="AGX87620.1"/>
    </source>
</evidence>
<evidence type="ECO:0000256" key="3">
    <source>
        <dbReference type="ARBA" id="ARBA00023270"/>
    </source>
</evidence>
<dbReference type="GO" id="GO:0009073">
    <property type="term" value="P:aromatic amino acid family biosynthetic process"/>
    <property type="evidence" value="ECO:0007669"/>
    <property type="project" value="UniProtKB-KW"/>
</dbReference>
<accession>U5N8H4</accession>
<dbReference type="HOGENOM" id="CLU_064444_0_0_4"/>
<dbReference type="NCBIfam" id="TIGR01093">
    <property type="entry name" value="aroD"/>
    <property type="match status" value="1"/>
</dbReference>
<dbReference type="STRING" id="946483.Cenrod_1535"/>
<feature type="binding site" evidence="4">
    <location>
        <position position="205"/>
    </location>
    <ligand>
        <name>3-dehydroquinate</name>
        <dbReference type="ChEBI" id="CHEBI:32364"/>
    </ligand>
</feature>
<evidence type="ECO:0000256" key="2">
    <source>
        <dbReference type="ARBA" id="ARBA00023239"/>
    </source>
</evidence>
<keyword evidence="2 4" id="KW-0456">Lyase</keyword>
<dbReference type="PANTHER" id="PTHR43699:SF1">
    <property type="entry name" value="3-DEHYDROQUINATE DEHYDRATASE"/>
    <property type="match status" value="1"/>
</dbReference>
<dbReference type="UniPathway" id="UPA00053">
    <property type="reaction ID" value="UER00086"/>
</dbReference>
<protein>
    <recommendedName>
        <fullName evidence="4">3-dehydroquinate dehydratase</fullName>
        <shortName evidence="4">3-dehydroquinase</shortName>
        <ecNumber evidence="4">4.2.1.10</ecNumber>
    </recommendedName>
    <alternativeName>
        <fullName evidence="4">Type I DHQase</fullName>
    </alternativeName>
    <alternativeName>
        <fullName evidence="4">Type I dehydroquinase</fullName>
        <shortName evidence="4">DHQ1</shortName>
    </alternativeName>
</protein>
<dbReference type="FunFam" id="3.20.20.70:FF:000047">
    <property type="entry name" value="3-dehydroquinate dehydratase"/>
    <property type="match status" value="1"/>
</dbReference>
<keyword evidence="3 4" id="KW-0704">Schiff base</keyword>
<dbReference type="EC" id="4.2.1.10" evidence="4"/>
<dbReference type="CDD" id="cd00502">
    <property type="entry name" value="DHQase_I"/>
    <property type="match status" value="1"/>
</dbReference>
<comment type="subunit">
    <text evidence="4">Homodimer.</text>
</comment>
<keyword evidence="4" id="KW-0057">Aromatic amino acid biosynthesis</keyword>
<keyword evidence="6" id="KW-1185">Reference proteome</keyword>
<sequence length="258" mass="27563">MAPGGGFPWLCTPLVGCNREELAAELREIVPKRPDLLEWRADHFGDVGDVEAVIETAQAIRAAAPTIPLLFTMRSVVEGGQPVALDDEQIVALCAAVCAHAGIAWIDYEMRQPAERIAAVRAVAQTHGVRLLLSFHDFGRTPSVEAMTAKFFLAQERGADVAKIAVMPHSIDDVLALLTATRHASKVLTIPVAGMSMGALGALSRWMGWTCGSALVFVVGASSSAPGQVRIEDMREVLAKMQQTMQPPGVPYPKGSGR</sequence>
<name>U5N8H4_9BURK</name>
<comment type="catalytic activity">
    <reaction evidence="1 4">
        <text>3-dehydroquinate = 3-dehydroshikimate + H2O</text>
        <dbReference type="Rhea" id="RHEA:21096"/>
        <dbReference type="ChEBI" id="CHEBI:15377"/>
        <dbReference type="ChEBI" id="CHEBI:16630"/>
        <dbReference type="ChEBI" id="CHEBI:32364"/>
        <dbReference type="EC" id="4.2.1.10"/>
    </reaction>
</comment>
<dbReference type="PATRIC" id="fig|946483.4.peg.1552"/>
<dbReference type="Pfam" id="PF01487">
    <property type="entry name" value="DHquinase_I"/>
    <property type="match status" value="1"/>
</dbReference>
<comment type="function">
    <text evidence="4">Involved in the third step of the chorismate pathway, which leads to the biosynthesis of aromatic amino acids. Catalyzes the cis-dehydration of 3-dehydroquinate (DHQ) and introduces the first double bond of the aromatic ring to yield 3-dehydroshikimate.</text>
</comment>
<dbReference type="HAMAP" id="MF_00214">
    <property type="entry name" value="AroD"/>
    <property type="match status" value="1"/>
</dbReference>
<feature type="binding site" evidence="4">
    <location>
        <begin position="38"/>
        <end position="40"/>
    </location>
    <ligand>
        <name>3-dehydroquinate</name>
        <dbReference type="ChEBI" id="CHEBI:32364"/>
    </ligand>
</feature>
<dbReference type="GO" id="GO:0003855">
    <property type="term" value="F:3-dehydroquinate dehydratase activity"/>
    <property type="evidence" value="ECO:0007669"/>
    <property type="project" value="UniProtKB-UniRule"/>
</dbReference>
<dbReference type="GO" id="GO:0008652">
    <property type="term" value="P:amino acid biosynthetic process"/>
    <property type="evidence" value="ECO:0007669"/>
    <property type="project" value="UniProtKB-KW"/>
</dbReference>
<dbReference type="Gene3D" id="3.20.20.70">
    <property type="entry name" value="Aldolase class I"/>
    <property type="match status" value="1"/>
</dbReference>
<dbReference type="EMBL" id="CP004885">
    <property type="protein sequence ID" value="AGX87620.1"/>
    <property type="molecule type" value="Genomic_DNA"/>
</dbReference>
<organism evidence="5 6">
    <name type="scientific">Candidatus Symbiobacter mobilis CR</name>
    <dbReference type="NCBI Taxonomy" id="946483"/>
    <lineage>
        <taxon>Bacteria</taxon>
        <taxon>Pseudomonadati</taxon>
        <taxon>Pseudomonadota</taxon>
        <taxon>Betaproteobacteria</taxon>
        <taxon>Burkholderiales</taxon>
        <taxon>Comamonadaceae</taxon>
    </lineage>
</organism>
<evidence type="ECO:0000256" key="1">
    <source>
        <dbReference type="ARBA" id="ARBA00001864"/>
    </source>
</evidence>
<dbReference type="eggNOG" id="COG0710">
    <property type="taxonomic scope" value="Bacteria"/>
</dbReference>
<evidence type="ECO:0000313" key="6">
    <source>
        <dbReference type="Proteomes" id="UP000017184"/>
    </source>
</evidence>
<reference evidence="5 6" key="1">
    <citation type="journal article" date="2013" name="Genome Biol.">
        <title>Genomic analysis reveals key aspects of prokaryotic symbiosis in the phototrophic consortium "Chlorochromatium aggregatum".</title>
        <authorList>
            <person name="Liu Z."/>
            <person name="Muller J."/>
            <person name="Li T."/>
            <person name="Alvey R.M."/>
            <person name="Vogl K."/>
            <person name="Frigaard N.U."/>
            <person name="Rockwell N.C."/>
            <person name="Boyd E.S."/>
            <person name="Tomsho L.P."/>
            <person name="Schuster S.C."/>
            <person name="Henke P."/>
            <person name="Rohde M."/>
            <person name="Overmann J."/>
            <person name="Bryant D.A."/>
        </authorList>
    </citation>
    <scope>NUCLEOTIDE SEQUENCE [LARGE SCALE GENOMIC DNA]</scope>
    <source>
        <strain evidence="5">CR</strain>
    </source>
</reference>
<dbReference type="Proteomes" id="UP000017184">
    <property type="component" value="Chromosome"/>
</dbReference>
<dbReference type="GO" id="GO:0009423">
    <property type="term" value="P:chorismate biosynthetic process"/>
    <property type="evidence" value="ECO:0007669"/>
    <property type="project" value="UniProtKB-UniRule"/>
</dbReference>
<keyword evidence="4" id="KW-0028">Amino-acid biosynthesis</keyword>